<dbReference type="Proteomes" id="UP000556329">
    <property type="component" value="Unassembled WGS sequence"/>
</dbReference>
<protein>
    <submittedName>
        <fullName evidence="1">Uncharacterized protein</fullName>
    </submittedName>
</protein>
<name>A0A841PAV8_9HYPH</name>
<dbReference type="RefSeq" id="WP_184870693.1">
    <property type="nucleotide sequence ID" value="NZ_JACHEF010000001.1"/>
</dbReference>
<dbReference type="EMBL" id="JACHEF010000001">
    <property type="protein sequence ID" value="MBB6407452.1"/>
    <property type="molecule type" value="Genomic_DNA"/>
</dbReference>
<dbReference type="AlphaFoldDB" id="A0A841PAV8"/>
<evidence type="ECO:0000313" key="1">
    <source>
        <dbReference type="EMBL" id="MBB6407452.1"/>
    </source>
</evidence>
<evidence type="ECO:0000313" key="2">
    <source>
        <dbReference type="Proteomes" id="UP000556329"/>
    </source>
</evidence>
<reference evidence="1 2" key="1">
    <citation type="submission" date="2020-08" db="EMBL/GenBank/DDBJ databases">
        <title>Genomic Encyclopedia of Type Strains, Phase IV (KMG-IV): sequencing the most valuable type-strain genomes for metagenomic binning, comparative biology and taxonomic classification.</title>
        <authorList>
            <person name="Goeker M."/>
        </authorList>
    </citation>
    <scope>NUCLEOTIDE SEQUENCE [LARGE SCALE GENOMIC DNA]</scope>
    <source>
        <strain evidence="1 2">DSM 100039</strain>
    </source>
</reference>
<accession>A0A841PAV8</accession>
<gene>
    <name evidence="1" type="ORF">HNQ71_000096</name>
</gene>
<proteinExistence type="predicted"/>
<organism evidence="1 2">
    <name type="scientific">Mesorhizobium sangaii</name>
    <dbReference type="NCBI Taxonomy" id="505389"/>
    <lineage>
        <taxon>Bacteria</taxon>
        <taxon>Pseudomonadati</taxon>
        <taxon>Pseudomonadota</taxon>
        <taxon>Alphaproteobacteria</taxon>
        <taxon>Hyphomicrobiales</taxon>
        <taxon>Phyllobacteriaceae</taxon>
        <taxon>Mesorhizobium</taxon>
    </lineage>
</organism>
<comment type="caution">
    <text evidence="1">The sequence shown here is derived from an EMBL/GenBank/DDBJ whole genome shotgun (WGS) entry which is preliminary data.</text>
</comment>
<sequence length="149" mass="16837">MSDDPDFMCFNDLRYSGDGGLRAIAKVLQSGSPSKTFLALLAEHIDPNTQNSLTGVKLVIKRGKPNRPREKPNYELRNFVHRHCCIFDDNREAVLTVAQKKFGIGRTAFYEALRAVQSIEKHNPDLFATLKTAAYARRDANDPDFQPVR</sequence>
<keyword evidence="2" id="KW-1185">Reference proteome</keyword>